<keyword evidence="8" id="KW-1185">Reference proteome</keyword>
<keyword evidence="5" id="KW-0238">DNA-binding</keyword>
<evidence type="ECO:0000259" key="6">
    <source>
        <dbReference type="PROSITE" id="PS50071"/>
    </source>
</evidence>
<dbReference type="InterPro" id="IPR009057">
    <property type="entry name" value="Homeodomain-like_sf"/>
</dbReference>
<accession>A0ABM1C2Z0</accession>
<evidence type="ECO:0000256" key="4">
    <source>
        <dbReference type="ARBA" id="ARBA00023163"/>
    </source>
</evidence>
<keyword evidence="5" id="KW-0539">Nucleus</keyword>
<dbReference type="PROSITE" id="PS50071">
    <property type="entry name" value="HOMEOBOX_2"/>
    <property type="match status" value="1"/>
</dbReference>
<dbReference type="SUPFAM" id="SSF46689">
    <property type="entry name" value="Homeodomain-like"/>
    <property type="match status" value="1"/>
</dbReference>
<name>A0ABM1C2Z0_LIMPO</name>
<evidence type="ECO:0000256" key="5">
    <source>
        <dbReference type="PROSITE-ProRule" id="PRU00108"/>
    </source>
</evidence>
<dbReference type="PANTHER" id="PTHR46271:SF4">
    <property type="entry name" value="HOMEOBOX PROTEIN, PUTATIVE-RELATED"/>
    <property type="match status" value="1"/>
</dbReference>
<feature type="DNA-binding region" description="Homeobox" evidence="5">
    <location>
        <begin position="19"/>
        <end position="31"/>
    </location>
</feature>
<keyword evidence="4" id="KW-0804">Transcription</keyword>
<evidence type="ECO:0000313" key="8">
    <source>
        <dbReference type="Proteomes" id="UP000694941"/>
    </source>
</evidence>
<evidence type="ECO:0000256" key="1">
    <source>
        <dbReference type="ARBA" id="ARBA00004123"/>
    </source>
</evidence>
<dbReference type="PANTHER" id="PTHR46271">
    <property type="entry name" value="HOMEOBOX PROTEIN, PUTATIVE-RELATED"/>
    <property type="match status" value="1"/>
</dbReference>
<dbReference type="PROSITE" id="PS50803">
    <property type="entry name" value="OAR"/>
    <property type="match status" value="1"/>
</dbReference>
<dbReference type="Gene3D" id="1.10.10.60">
    <property type="entry name" value="Homeodomain-like"/>
    <property type="match status" value="1"/>
</dbReference>
<dbReference type="InterPro" id="IPR003654">
    <property type="entry name" value="OAR_dom"/>
</dbReference>
<evidence type="ECO:0000256" key="2">
    <source>
        <dbReference type="ARBA" id="ARBA00006503"/>
    </source>
</evidence>
<comment type="similarity">
    <text evidence="2">Belongs to the paired homeobox family. Bicoid subfamily.</text>
</comment>
<organism evidence="8 9">
    <name type="scientific">Limulus polyphemus</name>
    <name type="common">Atlantic horseshoe crab</name>
    <dbReference type="NCBI Taxonomy" id="6850"/>
    <lineage>
        <taxon>Eukaryota</taxon>
        <taxon>Metazoa</taxon>
        <taxon>Ecdysozoa</taxon>
        <taxon>Arthropoda</taxon>
        <taxon>Chelicerata</taxon>
        <taxon>Merostomata</taxon>
        <taxon>Xiphosura</taxon>
        <taxon>Limulidae</taxon>
        <taxon>Limulus</taxon>
    </lineage>
</organism>
<sequence length="204" mass="22088">MYKRNEDKIISCCCWFQVWFQNRRAKWRRQEKLESGNSFPSIRQTRSPPDCPFSGFGMTRAASPSFVPVLPSTLGSNSSSVLTGTNLQPFSLDSWISPPIMGPPFSCSLLAPSSARCQSYVTPSTPTVVTVPCCATLNGLPSENLPGPPGNLGSSPAPLNLSVSCASLKGIDSNKMDLRSSSVVALRIKAKEHVDLMAMRQAYV</sequence>
<evidence type="ECO:0000259" key="7">
    <source>
        <dbReference type="PROSITE" id="PS50803"/>
    </source>
</evidence>
<feature type="domain" description="Homeobox" evidence="6">
    <location>
        <begin position="17"/>
        <end position="30"/>
    </location>
</feature>
<comment type="subcellular location">
    <subcellularLocation>
        <location evidence="1 5">Nucleus</location>
    </subcellularLocation>
</comment>
<feature type="domain" description="OAR" evidence="7">
    <location>
        <begin position="181"/>
        <end position="194"/>
    </location>
</feature>
<reference evidence="9" key="1">
    <citation type="submission" date="2025-08" db="UniProtKB">
        <authorList>
            <consortium name="RefSeq"/>
        </authorList>
    </citation>
    <scope>IDENTIFICATION</scope>
    <source>
        <tissue evidence="9">Muscle</tissue>
    </source>
</reference>
<dbReference type="CDD" id="cd00086">
    <property type="entry name" value="homeodomain"/>
    <property type="match status" value="1"/>
</dbReference>
<evidence type="ECO:0000313" key="9">
    <source>
        <dbReference type="RefSeq" id="XP_013793275.1"/>
    </source>
</evidence>
<proteinExistence type="inferred from homology"/>
<keyword evidence="3" id="KW-0805">Transcription regulation</keyword>
<protein>
    <submittedName>
        <fullName evidence="9">Retinal homeobox protein Rx-like</fullName>
    </submittedName>
</protein>
<gene>
    <name evidence="9" type="primary">LOC106477231</name>
</gene>
<dbReference type="GeneID" id="106477231"/>
<dbReference type="RefSeq" id="XP_013793275.1">
    <property type="nucleotide sequence ID" value="XM_013937821.1"/>
</dbReference>
<evidence type="ECO:0000256" key="3">
    <source>
        <dbReference type="ARBA" id="ARBA00023015"/>
    </source>
</evidence>
<dbReference type="InterPro" id="IPR001356">
    <property type="entry name" value="HD"/>
</dbReference>
<dbReference type="InterPro" id="IPR043562">
    <property type="entry name" value="RAX/RAX2"/>
</dbReference>
<dbReference type="Proteomes" id="UP000694941">
    <property type="component" value="Unplaced"/>
</dbReference>
<keyword evidence="5" id="KW-0371">Homeobox</keyword>